<dbReference type="SUPFAM" id="SSF54637">
    <property type="entry name" value="Thioesterase/thiol ester dehydrase-isomerase"/>
    <property type="match status" value="1"/>
</dbReference>
<feature type="domain" description="MaoC-like" evidence="2">
    <location>
        <begin position="22"/>
        <end position="116"/>
    </location>
</feature>
<gene>
    <name evidence="3" type="ORF">DV701_11860</name>
</gene>
<proteinExistence type="inferred from homology"/>
<dbReference type="RefSeq" id="WP_114928515.1">
    <property type="nucleotide sequence ID" value="NZ_CP031229.1"/>
</dbReference>
<accession>A0A345NNW2</accession>
<sequence length="175" mass="18813">MTWPGTGTAAPVLLPAEELPLGEEVDCGSHTVTEEEIVAFASAWDPQYFHVSADLAAHSDFGGLIASGLHTASIYQKLAVAGLLHRFDVVAGREIRSLRFLRPVRPGDVLSCGILVRSVEPAAPGRSLVVIAGVLRNQHGKPVLELEVDSLMRSRQLPLTRTRGRWPAGRAPGPR</sequence>
<name>A0A345NNW2_9MICO</name>
<dbReference type="EMBL" id="CP031229">
    <property type="protein sequence ID" value="AXH96720.1"/>
    <property type="molecule type" value="Genomic_DNA"/>
</dbReference>
<dbReference type="InterPro" id="IPR002539">
    <property type="entry name" value="MaoC-like_dom"/>
</dbReference>
<evidence type="ECO:0000313" key="3">
    <source>
        <dbReference type="EMBL" id="AXH96720.1"/>
    </source>
</evidence>
<dbReference type="Pfam" id="PF01575">
    <property type="entry name" value="MaoC_dehydratas"/>
    <property type="match status" value="1"/>
</dbReference>
<dbReference type="PANTHER" id="PTHR43664">
    <property type="entry name" value="MONOAMINE OXIDASE-RELATED"/>
    <property type="match status" value="1"/>
</dbReference>
<dbReference type="OrthoDB" id="9801735at2"/>
<evidence type="ECO:0000259" key="2">
    <source>
        <dbReference type="Pfam" id="PF01575"/>
    </source>
</evidence>
<protein>
    <submittedName>
        <fullName evidence="3">Dehydratase</fullName>
    </submittedName>
</protein>
<evidence type="ECO:0000313" key="4">
    <source>
        <dbReference type="Proteomes" id="UP000253790"/>
    </source>
</evidence>
<dbReference type="PANTHER" id="PTHR43664:SF1">
    <property type="entry name" value="BETA-METHYLMALYL-COA DEHYDRATASE"/>
    <property type="match status" value="1"/>
</dbReference>
<organism evidence="3 4">
    <name type="scientific">Ornithinimicrobium avium</name>
    <dbReference type="NCBI Taxonomy" id="2283195"/>
    <lineage>
        <taxon>Bacteria</taxon>
        <taxon>Bacillati</taxon>
        <taxon>Actinomycetota</taxon>
        <taxon>Actinomycetes</taxon>
        <taxon>Micrococcales</taxon>
        <taxon>Ornithinimicrobiaceae</taxon>
        <taxon>Ornithinimicrobium</taxon>
    </lineage>
</organism>
<comment type="similarity">
    <text evidence="1">Belongs to the enoyl-CoA hydratase/isomerase family.</text>
</comment>
<dbReference type="InterPro" id="IPR029069">
    <property type="entry name" value="HotDog_dom_sf"/>
</dbReference>
<evidence type="ECO:0000256" key="1">
    <source>
        <dbReference type="ARBA" id="ARBA00005254"/>
    </source>
</evidence>
<dbReference type="Gene3D" id="3.10.129.10">
    <property type="entry name" value="Hotdog Thioesterase"/>
    <property type="match status" value="1"/>
</dbReference>
<dbReference type="KEGG" id="orn:DV701_11860"/>
<keyword evidence="4" id="KW-1185">Reference proteome</keyword>
<reference evidence="3 4" key="1">
    <citation type="submission" date="2018-07" db="EMBL/GenBank/DDBJ databases">
        <title>Complete genome sequencing of Ornithinimicrobium sp. AMA3305.</title>
        <authorList>
            <person name="Bae J.-W."/>
        </authorList>
    </citation>
    <scope>NUCLEOTIDE SEQUENCE [LARGE SCALE GENOMIC DNA]</scope>
    <source>
        <strain evidence="3 4">AMA3305</strain>
    </source>
</reference>
<dbReference type="AlphaFoldDB" id="A0A345NNW2"/>
<dbReference type="InterPro" id="IPR052342">
    <property type="entry name" value="MCH/BMMD"/>
</dbReference>
<dbReference type="Proteomes" id="UP000253790">
    <property type="component" value="Chromosome"/>
</dbReference>